<proteinExistence type="predicted"/>
<dbReference type="CDD" id="cd05829">
    <property type="entry name" value="Sortase_F"/>
    <property type="match status" value="1"/>
</dbReference>
<evidence type="ECO:0000313" key="3">
    <source>
        <dbReference type="Proteomes" id="UP000656804"/>
    </source>
</evidence>
<evidence type="ECO:0000313" key="2">
    <source>
        <dbReference type="EMBL" id="MBF4163529.1"/>
    </source>
</evidence>
<dbReference type="AlphaFoldDB" id="A0A930V3W3"/>
<name>A0A930V3W3_9ACTN</name>
<dbReference type="InterPro" id="IPR042001">
    <property type="entry name" value="Sortase_F"/>
</dbReference>
<reference evidence="2" key="1">
    <citation type="submission" date="2020-11" db="EMBL/GenBank/DDBJ databases">
        <title>Nocardioides sp. CBS4Y-1, whole genome shotgun sequence.</title>
        <authorList>
            <person name="Tuo L."/>
        </authorList>
    </citation>
    <scope>NUCLEOTIDE SEQUENCE</scope>
    <source>
        <strain evidence="2">CBS4Y-1</strain>
    </source>
</reference>
<dbReference type="Proteomes" id="UP000656804">
    <property type="component" value="Unassembled WGS sequence"/>
</dbReference>
<gene>
    <name evidence="2" type="ORF">ISG29_17745</name>
</gene>
<organism evidence="2 3">
    <name type="scientific">Nocardioides acrostichi</name>
    <dbReference type="NCBI Taxonomy" id="2784339"/>
    <lineage>
        <taxon>Bacteria</taxon>
        <taxon>Bacillati</taxon>
        <taxon>Actinomycetota</taxon>
        <taxon>Actinomycetes</taxon>
        <taxon>Propionibacteriales</taxon>
        <taxon>Nocardioidaceae</taxon>
        <taxon>Nocardioides</taxon>
    </lineage>
</organism>
<sequence length="165" mass="16783">MTPPAPSPSVDTTAAASVVYEPGVTRRLIVPRLGVDAPVLSIEAPGGVLTPPSDPQTIGVWAAGAQPGDATGSALVVGHTVHTGGGALDDLETMRAGDPVRFEDGGSTLAYRVSDVQVYSKGTIASDAQQLFSQSVPGRLVILTCEDWDGTGYLSNVVVTADPVG</sequence>
<evidence type="ECO:0000256" key="1">
    <source>
        <dbReference type="ARBA" id="ARBA00022801"/>
    </source>
</evidence>
<dbReference type="InterPro" id="IPR023365">
    <property type="entry name" value="Sortase_dom-sf"/>
</dbReference>
<dbReference type="SUPFAM" id="SSF63817">
    <property type="entry name" value="Sortase"/>
    <property type="match status" value="1"/>
</dbReference>
<dbReference type="InterPro" id="IPR005754">
    <property type="entry name" value="Sortase"/>
</dbReference>
<keyword evidence="1" id="KW-0378">Hydrolase</keyword>
<dbReference type="EMBL" id="JADIVZ010000012">
    <property type="protein sequence ID" value="MBF4163529.1"/>
    <property type="molecule type" value="Genomic_DNA"/>
</dbReference>
<dbReference type="Gene3D" id="2.40.260.10">
    <property type="entry name" value="Sortase"/>
    <property type="match status" value="1"/>
</dbReference>
<dbReference type="GO" id="GO:0016787">
    <property type="term" value="F:hydrolase activity"/>
    <property type="evidence" value="ECO:0007669"/>
    <property type="project" value="UniProtKB-KW"/>
</dbReference>
<accession>A0A930V3W3</accession>
<dbReference type="Pfam" id="PF04203">
    <property type="entry name" value="Sortase"/>
    <property type="match status" value="1"/>
</dbReference>
<comment type="caution">
    <text evidence="2">The sequence shown here is derived from an EMBL/GenBank/DDBJ whole genome shotgun (WGS) entry which is preliminary data.</text>
</comment>
<protein>
    <submittedName>
        <fullName evidence="2">Class F sortase</fullName>
    </submittedName>
</protein>
<keyword evidence="3" id="KW-1185">Reference proteome</keyword>